<evidence type="ECO:0000313" key="3">
    <source>
        <dbReference type="Proteomes" id="UP001326613"/>
    </source>
</evidence>
<dbReference type="InterPro" id="IPR009078">
    <property type="entry name" value="Ferritin-like_SF"/>
</dbReference>
<dbReference type="InterPro" id="IPR012347">
    <property type="entry name" value="Ferritin-like"/>
</dbReference>
<reference evidence="2 3" key="1">
    <citation type="submission" date="2022-10" db="EMBL/GenBank/DDBJ databases">
        <title>Host association and intracellularity evolved multiple times independently in the Rickettsiales.</title>
        <authorList>
            <person name="Castelli M."/>
            <person name="Nardi T."/>
            <person name="Gammuto L."/>
            <person name="Bellinzona G."/>
            <person name="Sabaneyeva E."/>
            <person name="Potekhin A."/>
            <person name="Serra V."/>
            <person name="Petroni G."/>
            <person name="Sassera D."/>
        </authorList>
    </citation>
    <scope>NUCLEOTIDE SEQUENCE [LARGE SCALE GENOMIC DNA]</scope>
    <source>
        <strain evidence="2 3">Kr 154-4</strain>
    </source>
</reference>
<dbReference type="EMBL" id="CP112932">
    <property type="protein sequence ID" value="WPY00424.1"/>
    <property type="molecule type" value="Genomic_DNA"/>
</dbReference>
<accession>A0ABZ0UQV2</accession>
<sequence>MTTLVGIQSNLTNAVKELIELEYEAVESYETAVSKLTHNNECKMHLISFLEDHKRHISELSALLKQHNEEPPKEASKSKQWIKSGKVTVANIIGDEFIIAAMKGNEFDTNVAYERIYTREDGWKDVYEVIRRGLEDEKRHKKWLEERPQIFHVHISVG</sequence>
<keyword evidence="3" id="KW-1185">Reference proteome</keyword>
<dbReference type="CDD" id="cd00657">
    <property type="entry name" value="Ferritin_like"/>
    <property type="match status" value="1"/>
</dbReference>
<dbReference type="RefSeq" id="WP_323738493.1">
    <property type="nucleotide sequence ID" value="NZ_CP112932.1"/>
</dbReference>
<dbReference type="Pfam" id="PF09537">
    <property type="entry name" value="DUF2383"/>
    <property type="match status" value="1"/>
</dbReference>
<dbReference type="Proteomes" id="UP001326613">
    <property type="component" value="Chromosome"/>
</dbReference>
<proteinExistence type="predicted"/>
<organism evidence="2 3">
    <name type="scientific">Candidatus Trichorickettsia mobilis</name>
    <dbReference type="NCBI Taxonomy" id="1346319"/>
    <lineage>
        <taxon>Bacteria</taxon>
        <taxon>Pseudomonadati</taxon>
        <taxon>Pseudomonadota</taxon>
        <taxon>Alphaproteobacteria</taxon>
        <taxon>Rickettsiales</taxon>
        <taxon>Rickettsiaceae</taxon>
        <taxon>Rickettsieae</taxon>
        <taxon>Candidatus Trichorickettsia</taxon>
    </lineage>
</organism>
<name>A0ABZ0UQV2_9RICK</name>
<protein>
    <submittedName>
        <fullName evidence="2">Ferritin-like superfamily N-terminal domain protein</fullName>
    </submittedName>
</protein>
<evidence type="ECO:0000313" key="2">
    <source>
        <dbReference type="EMBL" id="WPY00424.1"/>
    </source>
</evidence>
<dbReference type="SUPFAM" id="SSF47240">
    <property type="entry name" value="Ferritin-like"/>
    <property type="match status" value="1"/>
</dbReference>
<dbReference type="InterPro" id="IPR019052">
    <property type="entry name" value="DUF2383"/>
</dbReference>
<dbReference type="Gene3D" id="1.20.1260.10">
    <property type="match status" value="1"/>
</dbReference>
<feature type="domain" description="DUF2383" evidence="1">
    <location>
        <begin position="12"/>
        <end position="76"/>
    </location>
</feature>
<gene>
    <name evidence="2" type="ORF">Trichorick_00298</name>
</gene>
<evidence type="ECO:0000259" key="1">
    <source>
        <dbReference type="Pfam" id="PF09537"/>
    </source>
</evidence>